<feature type="transmembrane region" description="Helical" evidence="1">
    <location>
        <begin position="130"/>
        <end position="155"/>
    </location>
</feature>
<organism evidence="2 3">
    <name type="scientific">Folsomia candida</name>
    <name type="common">Springtail</name>
    <dbReference type="NCBI Taxonomy" id="158441"/>
    <lineage>
        <taxon>Eukaryota</taxon>
        <taxon>Metazoa</taxon>
        <taxon>Ecdysozoa</taxon>
        <taxon>Arthropoda</taxon>
        <taxon>Hexapoda</taxon>
        <taxon>Collembola</taxon>
        <taxon>Entomobryomorpha</taxon>
        <taxon>Isotomoidea</taxon>
        <taxon>Isotomidae</taxon>
        <taxon>Proisotominae</taxon>
        <taxon>Folsomia</taxon>
    </lineage>
</organism>
<dbReference type="Proteomes" id="UP000198287">
    <property type="component" value="Unassembled WGS sequence"/>
</dbReference>
<reference evidence="2 3" key="1">
    <citation type="submission" date="2015-12" db="EMBL/GenBank/DDBJ databases">
        <title>The genome of Folsomia candida.</title>
        <authorList>
            <person name="Faddeeva A."/>
            <person name="Derks M.F."/>
            <person name="Anvar Y."/>
            <person name="Smit S."/>
            <person name="Van Straalen N."/>
            <person name="Roelofs D."/>
        </authorList>
    </citation>
    <scope>NUCLEOTIDE SEQUENCE [LARGE SCALE GENOMIC DNA]</scope>
    <source>
        <strain evidence="2 3">VU population</strain>
        <tissue evidence="2">Whole body</tissue>
    </source>
</reference>
<keyword evidence="1" id="KW-0812">Transmembrane</keyword>
<comment type="caution">
    <text evidence="2">The sequence shown here is derived from an EMBL/GenBank/DDBJ whole genome shotgun (WGS) entry which is preliminary data.</text>
</comment>
<sequence>MTQQCLILFDTFLEILAFPGGSAVRFDSRRKLFYTTRLTKFKATLAGTLLFAQFISSSIQCLFIDPAETFEFNLCVVIVFSITLPLTAYIPHIFQPREMVRVCNLTSNYAETFKRNWTLKQDDNGRSTLFYVYLVIAIVSTWYYFVGSFTTYFWAELPIGWTLLISRKSKHYKTVLVMFMAFASFCLYITVAVLVVLVYFFIWMSALLIPIHSTEFNATLPAQKYSTHPHFRHPTNLPLEYRKFQILHLHVMQVVGLFLIPFQAIATNFVLYTNFVTGMRWITRKRT</sequence>
<protein>
    <submittedName>
        <fullName evidence="2">Uncharacterized protein</fullName>
    </submittedName>
</protein>
<dbReference type="EMBL" id="LNIX01000044">
    <property type="protein sequence ID" value="OXA38617.1"/>
    <property type="molecule type" value="Genomic_DNA"/>
</dbReference>
<feature type="transmembrane region" description="Helical" evidence="1">
    <location>
        <begin position="70"/>
        <end position="91"/>
    </location>
</feature>
<gene>
    <name evidence="2" type="ORF">Fcan01_26559</name>
</gene>
<name>A0A226D1N5_FOLCA</name>
<evidence type="ECO:0000313" key="2">
    <source>
        <dbReference type="EMBL" id="OXA38617.1"/>
    </source>
</evidence>
<feature type="transmembrane region" description="Helical" evidence="1">
    <location>
        <begin position="251"/>
        <end position="271"/>
    </location>
</feature>
<accession>A0A226D1N5</accession>
<dbReference type="AlphaFoldDB" id="A0A226D1N5"/>
<keyword evidence="3" id="KW-1185">Reference proteome</keyword>
<evidence type="ECO:0000313" key="3">
    <source>
        <dbReference type="Proteomes" id="UP000198287"/>
    </source>
</evidence>
<evidence type="ECO:0000256" key="1">
    <source>
        <dbReference type="SAM" id="Phobius"/>
    </source>
</evidence>
<proteinExistence type="predicted"/>
<keyword evidence="1" id="KW-0472">Membrane</keyword>
<feature type="transmembrane region" description="Helical" evidence="1">
    <location>
        <begin position="175"/>
        <end position="202"/>
    </location>
</feature>
<keyword evidence="1" id="KW-1133">Transmembrane helix</keyword>